<sequence>LKVPPALGASIIAWEASSYSLSEDKWEELSNFNC</sequence>
<dbReference type="EMBL" id="BARW01037184">
    <property type="protein sequence ID" value="GAJ23257.1"/>
    <property type="molecule type" value="Genomic_DNA"/>
</dbReference>
<feature type="non-terminal residue" evidence="1">
    <location>
        <position position="1"/>
    </location>
</feature>
<proteinExistence type="predicted"/>
<dbReference type="AlphaFoldDB" id="X1VRR8"/>
<gene>
    <name evidence="1" type="ORF">S12H4_57478</name>
</gene>
<evidence type="ECO:0000313" key="1">
    <source>
        <dbReference type="EMBL" id="GAJ23257.1"/>
    </source>
</evidence>
<accession>X1VRR8</accession>
<name>X1VRR8_9ZZZZ</name>
<reference evidence="1" key="1">
    <citation type="journal article" date="2014" name="Front. Microbiol.">
        <title>High frequency of phylogenetically diverse reductive dehalogenase-homologous genes in deep subseafloor sedimentary metagenomes.</title>
        <authorList>
            <person name="Kawai M."/>
            <person name="Futagami T."/>
            <person name="Toyoda A."/>
            <person name="Takaki Y."/>
            <person name="Nishi S."/>
            <person name="Hori S."/>
            <person name="Arai W."/>
            <person name="Tsubouchi T."/>
            <person name="Morono Y."/>
            <person name="Uchiyama I."/>
            <person name="Ito T."/>
            <person name="Fujiyama A."/>
            <person name="Inagaki F."/>
            <person name="Takami H."/>
        </authorList>
    </citation>
    <scope>NUCLEOTIDE SEQUENCE</scope>
    <source>
        <strain evidence="1">Expedition CK06-06</strain>
    </source>
</reference>
<organism evidence="1">
    <name type="scientific">marine sediment metagenome</name>
    <dbReference type="NCBI Taxonomy" id="412755"/>
    <lineage>
        <taxon>unclassified sequences</taxon>
        <taxon>metagenomes</taxon>
        <taxon>ecological metagenomes</taxon>
    </lineage>
</organism>
<comment type="caution">
    <text evidence="1">The sequence shown here is derived from an EMBL/GenBank/DDBJ whole genome shotgun (WGS) entry which is preliminary data.</text>
</comment>
<protein>
    <submittedName>
        <fullName evidence="1">Uncharacterized protein</fullName>
    </submittedName>
</protein>